<proteinExistence type="predicted"/>
<feature type="chain" id="PRO_5030891488" evidence="2">
    <location>
        <begin position="25"/>
        <end position="382"/>
    </location>
</feature>
<sequence>MIYSKAFNFLSAALFFSSAGVAYSEEQCRNRVGPVESGNNCPCVSVDAKCAIADTRPEYRRILGKQCSHLNVEKDENGAYPEVDVTYSFSMCNEEKYSILLNNKSKFFDWQRAGGAKRASMENPRLPLANTLLESGSCIDTDYTFALPAGARYNVASHLEGRFIDDNGDLITGDNAPYCFAYTYEPINIKRGLCKMTTNVSCKIDGSNQSCQDFVDEHPECVDFDAAFRWEACNLEDRDMIIKTKTSKIKLGKNSDGITNFENIGNVKDIPEGQCESFEETRSYNTCSYEKVFYGINVQGTNKKGKFWHECQSYSFENLIFNPTPAPTLSHAPSLSFTPSLSLSPSKIPTSNPTPSPTSFPSNYPTHQPSRNQSQNPTLTST</sequence>
<evidence type="ECO:0000313" key="3">
    <source>
        <dbReference type="EMBL" id="CAE0459044.1"/>
    </source>
</evidence>
<feature type="region of interest" description="Disordered" evidence="1">
    <location>
        <begin position="340"/>
        <end position="382"/>
    </location>
</feature>
<keyword evidence="2" id="KW-0732">Signal</keyword>
<reference evidence="3" key="1">
    <citation type="submission" date="2021-01" db="EMBL/GenBank/DDBJ databases">
        <authorList>
            <person name="Corre E."/>
            <person name="Pelletier E."/>
            <person name="Niang G."/>
            <person name="Scheremetjew M."/>
            <person name="Finn R."/>
            <person name="Kale V."/>
            <person name="Holt S."/>
            <person name="Cochrane G."/>
            <person name="Meng A."/>
            <person name="Brown T."/>
            <person name="Cohen L."/>
        </authorList>
    </citation>
    <scope>NUCLEOTIDE SEQUENCE</scope>
    <source>
        <strain evidence="3">MM31A-1</strain>
    </source>
</reference>
<protein>
    <submittedName>
        <fullName evidence="3">Uncharacterized protein</fullName>
    </submittedName>
</protein>
<dbReference type="EMBL" id="HBIO01005484">
    <property type="protein sequence ID" value="CAE0459044.1"/>
    <property type="molecule type" value="Transcribed_RNA"/>
</dbReference>
<feature type="compositionally biased region" description="Low complexity" evidence="1">
    <location>
        <begin position="340"/>
        <end position="351"/>
    </location>
</feature>
<feature type="signal peptide" evidence="2">
    <location>
        <begin position="1"/>
        <end position="24"/>
    </location>
</feature>
<dbReference type="AlphaFoldDB" id="A0A7S3PY24"/>
<evidence type="ECO:0000256" key="1">
    <source>
        <dbReference type="SAM" id="MobiDB-lite"/>
    </source>
</evidence>
<accession>A0A7S3PY24</accession>
<organism evidence="3">
    <name type="scientific">Chaetoceros debilis</name>
    <dbReference type="NCBI Taxonomy" id="122233"/>
    <lineage>
        <taxon>Eukaryota</taxon>
        <taxon>Sar</taxon>
        <taxon>Stramenopiles</taxon>
        <taxon>Ochrophyta</taxon>
        <taxon>Bacillariophyta</taxon>
        <taxon>Coscinodiscophyceae</taxon>
        <taxon>Chaetocerotophycidae</taxon>
        <taxon>Chaetocerotales</taxon>
        <taxon>Chaetocerotaceae</taxon>
        <taxon>Chaetoceros</taxon>
    </lineage>
</organism>
<feature type="compositionally biased region" description="Polar residues" evidence="1">
    <location>
        <begin position="367"/>
        <end position="382"/>
    </location>
</feature>
<gene>
    <name evidence="3" type="ORF">CDEB00056_LOCUS3885</name>
</gene>
<name>A0A7S3PY24_9STRA</name>
<evidence type="ECO:0000256" key="2">
    <source>
        <dbReference type="SAM" id="SignalP"/>
    </source>
</evidence>